<dbReference type="PRINTS" id="PR01467">
    <property type="entry name" value="ARGREPRESSOR"/>
</dbReference>
<reference evidence="12 13" key="1">
    <citation type="submission" date="2020-08" db="EMBL/GenBank/DDBJ databases">
        <title>Sequencing the genomes of 1000 actinobacteria strains.</title>
        <authorList>
            <person name="Klenk H.-P."/>
        </authorList>
    </citation>
    <scope>NUCLEOTIDE SEQUENCE [LARGE SCALE GENOMIC DNA]</scope>
    <source>
        <strain evidence="12 13">DSM 45790</strain>
    </source>
</reference>
<dbReference type="GO" id="GO:0005737">
    <property type="term" value="C:cytoplasm"/>
    <property type="evidence" value="ECO:0007669"/>
    <property type="project" value="UniProtKB-SubCell"/>
</dbReference>
<dbReference type="AlphaFoldDB" id="A0A7W9DTS1"/>
<dbReference type="SUPFAM" id="SSF46785">
    <property type="entry name" value="Winged helix' DNA-binding domain"/>
    <property type="match status" value="1"/>
</dbReference>
<keyword evidence="4 8" id="KW-0678">Repressor</keyword>
<dbReference type="SUPFAM" id="SSF55252">
    <property type="entry name" value="C-terminal domain of arginine repressor"/>
    <property type="match status" value="1"/>
</dbReference>
<proteinExistence type="inferred from homology"/>
<dbReference type="GO" id="GO:0034618">
    <property type="term" value="F:arginine binding"/>
    <property type="evidence" value="ECO:0007669"/>
    <property type="project" value="InterPro"/>
</dbReference>
<comment type="similarity">
    <text evidence="2 8">Belongs to the ArgR family.</text>
</comment>
<comment type="function">
    <text evidence="8">Regulates arginine biosynthesis genes.</text>
</comment>
<evidence type="ECO:0000256" key="8">
    <source>
        <dbReference type="HAMAP-Rule" id="MF_00173"/>
    </source>
</evidence>
<dbReference type="Pfam" id="PF02863">
    <property type="entry name" value="Arg_repressor_C"/>
    <property type="match status" value="1"/>
</dbReference>
<dbReference type="GO" id="GO:1900079">
    <property type="term" value="P:regulation of arginine biosynthetic process"/>
    <property type="evidence" value="ECO:0007669"/>
    <property type="project" value="UniProtKB-UniRule"/>
</dbReference>
<dbReference type="HAMAP" id="MF_00173">
    <property type="entry name" value="Arg_repressor"/>
    <property type="match status" value="1"/>
</dbReference>
<feature type="domain" description="Arginine repressor C-terminal" evidence="11">
    <location>
        <begin position="96"/>
        <end position="159"/>
    </location>
</feature>
<evidence type="ECO:0000256" key="9">
    <source>
        <dbReference type="NCBIfam" id="TIGR01529"/>
    </source>
</evidence>
<dbReference type="PANTHER" id="PTHR34471">
    <property type="entry name" value="ARGININE REPRESSOR"/>
    <property type="match status" value="1"/>
</dbReference>
<name>A0A7W9DTS1_9ACTN</name>
<evidence type="ECO:0000259" key="11">
    <source>
        <dbReference type="Pfam" id="PF02863"/>
    </source>
</evidence>
<protein>
    <recommendedName>
        <fullName evidence="8 9">Arginine repressor</fullName>
    </recommendedName>
</protein>
<feature type="domain" description="Arginine repressor DNA-binding" evidence="10">
    <location>
        <begin position="6"/>
        <end position="72"/>
    </location>
</feature>
<dbReference type="GO" id="GO:0051259">
    <property type="term" value="P:protein complex oligomerization"/>
    <property type="evidence" value="ECO:0007669"/>
    <property type="project" value="InterPro"/>
</dbReference>
<dbReference type="NCBIfam" id="TIGR01529">
    <property type="entry name" value="argR_whole"/>
    <property type="match status" value="1"/>
</dbReference>
<comment type="pathway">
    <text evidence="8">Amino-acid biosynthesis; L-arginine biosynthesis [regulation].</text>
</comment>
<evidence type="ECO:0000256" key="1">
    <source>
        <dbReference type="ARBA" id="ARBA00004496"/>
    </source>
</evidence>
<organism evidence="12 13">
    <name type="scientific">Sphaerisporangium krabiense</name>
    <dbReference type="NCBI Taxonomy" id="763782"/>
    <lineage>
        <taxon>Bacteria</taxon>
        <taxon>Bacillati</taxon>
        <taxon>Actinomycetota</taxon>
        <taxon>Actinomycetes</taxon>
        <taxon>Streptosporangiales</taxon>
        <taxon>Streptosporangiaceae</taxon>
        <taxon>Sphaerisporangium</taxon>
    </lineage>
</organism>
<dbReference type="InterPro" id="IPR036390">
    <property type="entry name" value="WH_DNA-bd_sf"/>
</dbReference>
<evidence type="ECO:0000256" key="7">
    <source>
        <dbReference type="ARBA" id="ARBA00023163"/>
    </source>
</evidence>
<keyword evidence="6 8" id="KW-0238">DNA-binding</keyword>
<evidence type="ECO:0000256" key="5">
    <source>
        <dbReference type="ARBA" id="ARBA00023015"/>
    </source>
</evidence>
<evidence type="ECO:0000256" key="2">
    <source>
        <dbReference type="ARBA" id="ARBA00008316"/>
    </source>
</evidence>
<accession>A0A7W9DTS1</accession>
<dbReference type="GO" id="GO:0006526">
    <property type="term" value="P:L-arginine biosynthetic process"/>
    <property type="evidence" value="ECO:0007669"/>
    <property type="project" value="UniProtKB-UniPathway"/>
</dbReference>
<keyword evidence="7 8" id="KW-0804">Transcription</keyword>
<dbReference type="Pfam" id="PF01316">
    <property type="entry name" value="Arg_repressor"/>
    <property type="match status" value="1"/>
</dbReference>
<dbReference type="InterPro" id="IPR036388">
    <property type="entry name" value="WH-like_DNA-bd_sf"/>
</dbReference>
<dbReference type="InterPro" id="IPR001669">
    <property type="entry name" value="Arg_repress"/>
</dbReference>
<dbReference type="EMBL" id="JACHBR010000002">
    <property type="protein sequence ID" value="MBB5630921.1"/>
    <property type="molecule type" value="Genomic_DNA"/>
</dbReference>
<dbReference type="NCBIfam" id="NF002880">
    <property type="entry name" value="PRK03341.1"/>
    <property type="match status" value="1"/>
</dbReference>
<dbReference type="Gene3D" id="1.10.10.10">
    <property type="entry name" value="Winged helix-like DNA-binding domain superfamily/Winged helix DNA-binding domain"/>
    <property type="match status" value="1"/>
</dbReference>
<dbReference type="InterPro" id="IPR020899">
    <property type="entry name" value="Arg_repress_C"/>
</dbReference>
<dbReference type="PANTHER" id="PTHR34471:SF1">
    <property type="entry name" value="ARGININE REPRESSOR"/>
    <property type="match status" value="1"/>
</dbReference>
<keyword evidence="3 8" id="KW-0963">Cytoplasm</keyword>
<evidence type="ECO:0000313" key="12">
    <source>
        <dbReference type="EMBL" id="MBB5630921.1"/>
    </source>
</evidence>
<comment type="caution">
    <text evidence="12">The sequence shown here is derived from an EMBL/GenBank/DDBJ whole genome shotgun (WGS) entry which is preliminary data.</text>
</comment>
<evidence type="ECO:0000256" key="6">
    <source>
        <dbReference type="ARBA" id="ARBA00023125"/>
    </source>
</evidence>
<evidence type="ECO:0000313" key="13">
    <source>
        <dbReference type="Proteomes" id="UP000588112"/>
    </source>
</evidence>
<sequence>MTVPLTKAGRHAKIAELVTRHKVRSQPELARLLAESGVEVTQATLSRDLDELGAMKLRADDGSLVYALPGEGGGRIPLARVGTGETPAARLRRVAEELLVSAEASANLVIVRTPPGAAQFLASALDHADWQSILGTVAGDDTVLVISRDPQGGESLAGSLVRLTDRRGQTA</sequence>
<keyword evidence="13" id="KW-1185">Reference proteome</keyword>
<dbReference type="UniPathway" id="UPA00068"/>
<dbReference type="GO" id="GO:0003700">
    <property type="term" value="F:DNA-binding transcription factor activity"/>
    <property type="evidence" value="ECO:0007669"/>
    <property type="project" value="UniProtKB-UniRule"/>
</dbReference>
<keyword evidence="8" id="KW-0055">Arginine biosynthesis</keyword>
<dbReference type="GO" id="GO:0003677">
    <property type="term" value="F:DNA binding"/>
    <property type="evidence" value="ECO:0007669"/>
    <property type="project" value="UniProtKB-KW"/>
</dbReference>
<dbReference type="Proteomes" id="UP000588112">
    <property type="component" value="Unassembled WGS sequence"/>
</dbReference>
<evidence type="ECO:0000256" key="4">
    <source>
        <dbReference type="ARBA" id="ARBA00022491"/>
    </source>
</evidence>
<dbReference type="InterPro" id="IPR036251">
    <property type="entry name" value="Arg_repress_C_sf"/>
</dbReference>
<gene>
    <name evidence="8" type="primary">argR</name>
    <name evidence="12" type="ORF">BJ981_006685</name>
</gene>
<comment type="subcellular location">
    <subcellularLocation>
        <location evidence="1 8">Cytoplasm</location>
    </subcellularLocation>
</comment>
<dbReference type="InterPro" id="IPR020900">
    <property type="entry name" value="Arg_repress_DNA-bd"/>
</dbReference>
<dbReference type="RefSeq" id="WP_184617296.1">
    <property type="nucleotide sequence ID" value="NZ_BOOS01000050.1"/>
</dbReference>
<keyword evidence="5 8" id="KW-0805">Transcription regulation</keyword>
<evidence type="ECO:0000256" key="3">
    <source>
        <dbReference type="ARBA" id="ARBA00022490"/>
    </source>
</evidence>
<dbReference type="Gene3D" id="3.30.1360.40">
    <property type="match status" value="1"/>
</dbReference>
<keyword evidence="8" id="KW-0028">Amino-acid biosynthesis</keyword>
<evidence type="ECO:0000259" key="10">
    <source>
        <dbReference type="Pfam" id="PF01316"/>
    </source>
</evidence>